<dbReference type="PANTHER" id="PTHR42865">
    <property type="entry name" value="PROTON/GLUTAMATE-ASPARTATE SYMPORTER"/>
    <property type="match status" value="1"/>
</dbReference>
<evidence type="ECO:0000256" key="2">
    <source>
        <dbReference type="ARBA" id="ARBA00022448"/>
    </source>
</evidence>
<protein>
    <submittedName>
        <fullName evidence="7">Sodium:proton symporter</fullName>
    </submittedName>
</protein>
<dbReference type="Proteomes" id="UP000036873">
    <property type="component" value="Unassembled WGS sequence"/>
</dbReference>
<feature type="transmembrane region" description="Helical" evidence="6">
    <location>
        <begin position="427"/>
        <end position="444"/>
    </location>
</feature>
<organism evidence="7 8">
    <name type="scientific">Acetobacterium bakii</name>
    <dbReference type="NCBI Taxonomy" id="52689"/>
    <lineage>
        <taxon>Bacteria</taxon>
        <taxon>Bacillati</taxon>
        <taxon>Bacillota</taxon>
        <taxon>Clostridia</taxon>
        <taxon>Eubacteriales</taxon>
        <taxon>Eubacteriaceae</taxon>
        <taxon>Acetobacterium</taxon>
    </lineage>
</organism>
<feature type="transmembrane region" description="Helical" evidence="6">
    <location>
        <begin position="208"/>
        <end position="231"/>
    </location>
</feature>
<evidence type="ECO:0000256" key="1">
    <source>
        <dbReference type="ARBA" id="ARBA00004141"/>
    </source>
</evidence>
<dbReference type="EMBL" id="LGYO01000052">
    <property type="protein sequence ID" value="KNZ40547.1"/>
    <property type="molecule type" value="Genomic_DNA"/>
</dbReference>
<feature type="transmembrane region" description="Helical" evidence="6">
    <location>
        <begin position="132"/>
        <end position="153"/>
    </location>
</feature>
<dbReference type="OrthoDB" id="9768885at2"/>
<accession>A0A0L6TWV2</accession>
<keyword evidence="4 6" id="KW-1133">Transmembrane helix</keyword>
<dbReference type="AlphaFoldDB" id="A0A0L6TWV2"/>
<dbReference type="GO" id="GO:0015293">
    <property type="term" value="F:symporter activity"/>
    <property type="evidence" value="ECO:0007669"/>
    <property type="project" value="InterPro"/>
</dbReference>
<feature type="transmembrane region" description="Helical" evidence="6">
    <location>
        <begin position="272"/>
        <end position="292"/>
    </location>
</feature>
<keyword evidence="2" id="KW-0813">Transport</keyword>
<dbReference type="GO" id="GO:0005886">
    <property type="term" value="C:plasma membrane"/>
    <property type="evidence" value="ECO:0007669"/>
    <property type="project" value="TreeGrafter"/>
</dbReference>
<reference evidence="8" key="1">
    <citation type="submission" date="2015-07" db="EMBL/GenBank/DDBJ databases">
        <title>Draft genome sequence of Acetobacterium bakii DSM 8293, a potential psychrophilic chemical producer through syngas fermentation.</title>
        <authorList>
            <person name="Song Y."/>
            <person name="Hwang S."/>
            <person name="Cho B.-K."/>
        </authorList>
    </citation>
    <scope>NUCLEOTIDE SEQUENCE [LARGE SCALE GENOMIC DNA]</scope>
    <source>
        <strain evidence="8">DSM 8239</strain>
    </source>
</reference>
<feature type="transmembrane region" description="Helical" evidence="6">
    <location>
        <begin position="304"/>
        <end position="330"/>
    </location>
</feature>
<dbReference type="Gene3D" id="1.10.3860.10">
    <property type="entry name" value="Sodium:dicarboxylate symporter"/>
    <property type="match status" value="1"/>
</dbReference>
<dbReference type="InterPro" id="IPR001991">
    <property type="entry name" value="Na-dicarboxylate_symporter"/>
</dbReference>
<keyword evidence="5 6" id="KW-0472">Membrane</keyword>
<dbReference type="RefSeq" id="WP_050741580.1">
    <property type="nucleotide sequence ID" value="NZ_LGYO01000052.1"/>
</dbReference>
<proteinExistence type="predicted"/>
<feature type="transmembrane region" description="Helical" evidence="6">
    <location>
        <begin position="165"/>
        <end position="187"/>
    </location>
</feature>
<dbReference type="SUPFAM" id="SSF118215">
    <property type="entry name" value="Proton glutamate symport protein"/>
    <property type="match status" value="1"/>
</dbReference>
<dbReference type="Pfam" id="PF00375">
    <property type="entry name" value="SDF"/>
    <property type="match status" value="1"/>
</dbReference>
<evidence type="ECO:0000256" key="3">
    <source>
        <dbReference type="ARBA" id="ARBA00022692"/>
    </source>
</evidence>
<feature type="transmembrane region" description="Helical" evidence="6">
    <location>
        <begin position="377"/>
        <end position="395"/>
    </location>
</feature>
<evidence type="ECO:0000313" key="7">
    <source>
        <dbReference type="EMBL" id="KNZ40547.1"/>
    </source>
</evidence>
<evidence type="ECO:0000256" key="4">
    <source>
        <dbReference type="ARBA" id="ARBA00022989"/>
    </source>
</evidence>
<comment type="subcellular location">
    <subcellularLocation>
        <location evidence="1">Membrane</location>
        <topology evidence="1">Multi-pass membrane protein</topology>
    </subcellularLocation>
</comment>
<keyword evidence="8" id="KW-1185">Reference proteome</keyword>
<evidence type="ECO:0000256" key="6">
    <source>
        <dbReference type="SAM" id="Phobius"/>
    </source>
</evidence>
<dbReference type="STRING" id="52689.AKG39_16945"/>
<feature type="transmembrane region" description="Helical" evidence="6">
    <location>
        <begin position="336"/>
        <end position="365"/>
    </location>
</feature>
<evidence type="ECO:0000256" key="5">
    <source>
        <dbReference type="ARBA" id="ARBA00023136"/>
    </source>
</evidence>
<dbReference type="PRINTS" id="PR00173">
    <property type="entry name" value="EDTRNSPORT"/>
</dbReference>
<keyword evidence="3 6" id="KW-0812">Transmembrane</keyword>
<evidence type="ECO:0000313" key="8">
    <source>
        <dbReference type="Proteomes" id="UP000036873"/>
    </source>
</evidence>
<sequence>MKAKKFFTLSLESIDDSYEFVQKLLLKYNCSKSDIVRAQLFVEETIVHWQKGAQENETFEISLSKRFKTITLSLNYWGNQSNPLTLPEEVDDPEFNLIGQNILIGLSAVTYSYDNGCNNLSYTLKAKSANPVLKTVIALVAGIFCGLACQYFAPTIGLWLAGTILKPLIGAFFGFINAMVVPVLFLSTIGSIFNMDNMAQMKRIFRSLLSWSLGIMLVSSAISLLAAWLFFVSEGFAASGGGSGDLWNQIGTMVFGIIPTNILQPFLDGNTLQIMFLAIVSGVVMLTLKGRFPFITKMITEGNLIFTTILDAVCDMMPVIIFINILNMMIAGNGGALLGSIGLIAMMLVPLLALVVIMLLSVAVIEKMNPLTYFKSAGSFLLIAFSTGSSSATFANHTLTASVKQKVRDYVVSFSIPVGALFNKQSAIPIWVLISLFVANIYGISFTMAEIVPVVILSMILSVAVPPSPGIGPFLFTIIFNLLHIPLDGLALAVTIAIFMNYPATAGNVMVTNIGMLHTEHMLCAKEIQVDHTAPVPL</sequence>
<feature type="transmembrane region" description="Helical" evidence="6">
    <location>
        <begin position="451"/>
        <end position="468"/>
    </location>
</feature>
<gene>
    <name evidence="7" type="ORF">AKG39_16945</name>
</gene>
<dbReference type="PANTHER" id="PTHR42865:SF10">
    <property type="entry name" value="SODIUM:DICARBOXYLATE SYMPORTER FAMILY PROTEIN"/>
    <property type="match status" value="1"/>
</dbReference>
<dbReference type="InterPro" id="IPR036458">
    <property type="entry name" value="Na:dicarbo_symporter_sf"/>
</dbReference>
<comment type="caution">
    <text evidence="7">The sequence shown here is derived from an EMBL/GenBank/DDBJ whole genome shotgun (WGS) entry which is preliminary data.</text>
</comment>
<name>A0A0L6TWV2_9FIRM</name>